<evidence type="ECO:0000256" key="2">
    <source>
        <dbReference type="ARBA" id="ARBA00023125"/>
    </source>
</evidence>
<dbReference type="Pfam" id="PF12833">
    <property type="entry name" value="HTH_18"/>
    <property type="match status" value="1"/>
</dbReference>
<dbReference type="PRINTS" id="PR00032">
    <property type="entry name" value="HTHARAC"/>
</dbReference>
<dbReference type="GO" id="GO:0003700">
    <property type="term" value="F:DNA-binding transcription factor activity"/>
    <property type="evidence" value="ECO:0007669"/>
    <property type="project" value="InterPro"/>
</dbReference>
<evidence type="ECO:0000256" key="3">
    <source>
        <dbReference type="ARBA" id="ARBA00023163"/>
    </source>
</evidence>
<dbReference type="STRING" id="551996.SAMN05192573_13220"/>
<dbReference type="SUPFAM" id="SSF46689">
    <property type="entry name" value="Homeodomain-like"/>
    <property type="match status" value="1"/>
</dbReference>
<evidence type="ECO:0000313" key="5">
    <source>
        <dbReference type="EMBL" id="SDI77368.1"/>
    </source>
</evidence>
<dbReference type="InterPro" id="IPR020449">
    <property type="entry name" value="Tscrpt_reg_AraC-type_HTH"/>
</dbReference>
<sequence length="314" mass="36477">MYGPPRSFFVMNHIDRKILNIDTIKEIHSLMGLPGPLNPLITIINHSQTKETYLPVQQKLLMNFYNITIKKSFKGKLKYGKNHYDFDEGIMSFVAPKQIIYIDDIEERNTEGWSLLFNPDLIRKYPLGKTIKHYGFFSYAVNEALHLSSLEEKTIENIVQNIQNEINSRLDNFSQDVIVSNLELLLNYCNRFYNRQFISRKMASNDLLIRFEKILEDHFYINAVPKLPTVQNIASSLNVSPPYLSDMLRSVTGQNSQQHIHNKIVEKAKEILATTDLSVSEIAYSLGFEYSQSFSKLFKNKMNISPGEYRNQFN</sequence>
<proteinExistence type="predicted"/>
<keyword evidence="6" id="KW-1185">Reference proteome</keyword>
<dbReference type="AlphaFoldDB" id="A0A1G8NB32"/>
<keyword evidence="2 5" id="KW-0238">DNA-binding</keyword>
<organism evidence="5 6">
    <name type="scientific">Mucilaginibacter gossypii</name>
    <dbReference type="NCBI Taxonomy" id="551996"/>
    <lineage>
        <taxon>Bacteria</taxon>
        <taxon>Pseudomonadati</taxon>
        <taxon>Bacteroidota</taxon>
        <taxon>Sphingobacteriia</taxon>
        <taxon>Sphingobacteriales</taxon>
        <taxon>Sphingobacteriaceae</taxon>
        <taxon>Mucilaginibacter</taxon>
    </lineage>
</organism>
<dbReference type="InterPro" id="IPR018060">
    <property type="entry name" value="HTH_AraC"/>
</dbReference>
<dbReference type="InterPro" id="IPR009057">
    <property type="entry name" value="Homeodomain-like_sf"/>
</dbReference>
<dbReference type="EMBL" id="FNCG01000032">
    <property type="protein sequence ID" value="SDI77368.1"/>
    <property type="molecule type" value="Genomic_DNA"/>
</dbReference>
<dbReference type="GO" id="GO:0043565">
    <property type="term" value="F:sequence-specific DNA binding"/>
    <property type="evidence" value="ECO:0007669"/>
    <property type="project" value="InterPro"/>
</dbReference>
<evidence type="ECO:0000256" key="1">
    <source>
        <dbReference type="ARBA" id="ARBA00023015"/>
    </source>
</evidence>
<evidence type="ECO:0000313" key="6">
    <source>
        <dbReference type="Proteomes" id="UP000199705"/>
    </source>
</evidence>
<keyword evidence="1" id="KW-0805">Transcription regulation</keyword>
<gene>
    <name evidence="5" type="ORF">SAMN05192573_13220</name>
</gene>
<protein>
    <submittedName>
        <fullName evidence="5">AraC-type DNA-binding protein</fullName>
    </submittedName>
</protein>
<accession>A0A1G8NB32</accession>
<dbReference type="SMART" id="SM00342">
    <property type="entry name" value="HTH_ARAC"/>
    <property type="match status" value="1"/>
</dbReference>
<keyword evidence="3" id="KW-0804">Transcription</keyword>
<dbReference type="PANTHER" id="PTHR43280:SF32">
    <property type="entry name" value="TRANSCRIPTIONAL REGULATORY PROTEIN"/>
    <property type="match status" value="1"/>
</dbReference>
<evidence type="ECO:0000259" key="4">
    <source>
        <dbReference type="PROSITE" id="PS01124"/>
    </source>
</evidence>
<dbReference type="PROSITE" id="PS01124">
    <property type="entry name" value="HTH_ARAC_FAMILY_2"/>
    <property type="match status" value="1"/>
</dbReference>
<feature type="domain" description="HTH araC/xylS-type" evidence="4">
    <location>
        <begin position="209"/>
        <end position="312"/>
    </location>
</feature>
<dbReference type="PANTHER" id="PTHR43280">
    <property type="entry name" value="ARAC-FAMILY TRANSCRIPTIONAL REGULATOR"/>
    <property type="match status" value="1"/>
</dbReference>
<name>A0A1G8NB32_9SPHI</name>
<dbReference type="Gene3D" id="1.10.10.60">
    <property type="entry name" value="Homeodomain-like"/>
    <property type="match status" value="1"/>
</dbReference>
<reference evidence="6" key="1">
    <citation type="submission" date="2016-10" db="EMBL/GenBank/DDBJ databases">
        <authorList>
            <person name="Varghese N."/>
            <person name="Submissions S."/>
        </authorList>
    </citation>
    <scope>NUCLEOTIDE SEQUENCE [LARGE SCALE GENOMIC DNA]</scope>
    <source>
        <strain evidence="6">Gh-67</strain>
    </source>
</reference>
<dbReference type="Proteomes" id="UP000199705">
    <property type="component" value="Unassembled WGS sequence"/>
</dbReference>